<evidence type="ECO:0000256" key="8">
    <source>
        <dbReference type="ARBA" id="ARBA00022771"/>
    </source>
</evidence>
<evidence type="ECO:0000313" key="17">
    <source>
        <dbReference type="Proteomes" id="UP000825935"/>
    </source>
</evidence>
<dbReference type="EMBL" id="CM035412">
    <property type="protein sequence ID" value="KAH7433182.1"/>
    <property type="molecule type" value="Genomic_DNA"/>
</dbReference>
<evidence type="ECO:0000256" key="14">
    <source>
        <dbReference type="PROSITE-ProRule" id="PRU00175"/>
    </source>
</evidence>
<proteinExistence type="inferred from homology"/>
<protein>
    <recommendedName>
        <fullName evidence="4">RING-type E3 ubiquitin transferase</fullName>
        <ecNumber evidence="4">2.3.2.27</ecNumber>
    </recommendedName>
</protein>
<sequence>MVIVLVILLTSFFFMAFLSIYVSRRSSSAEGSPPVRDNDANQVCPNGASPQGLDITILEKLPLVTYSSSDKKGSNIECVVCLTDFEEGETLTQLPKCKHVFHEECINMWLFSNTTCPLCRCSLIPRSTKSLRCESRSGSLQLSIAHRGSVRGSARGTDLPSPADN</sequence>
<keyword evidence="17" id="KW-1185">Reference proteome</keyword>
<comment type="catalytic activity">
    <reaction evidence="1">
        <text>S-ubiquitinyl-[E2 ubiquitin-conjugating enzyme]-L-cysteine + [acceptor protein]-L-lysine = [E2 ubiquitin-conjugating enzyme]-L-cysteine + N(6)-ubiquitinyl-[acceptor protein]-L-lysine.</text>
        <dbReference type="EC" id="2.3.2.27"/>
    </reaction>
</comment>
<dbReference type="PROSITE" id="PS50089">
    <property type="entry name" value="ZF_RING_2"/>
    <property type="match status" value="1"/>
</dbReference>
<keyword evidence="10" id="KW-0862">Zinc</keyword>
<keyword evidence="6" id="KW-0812">Transmembrane</keyword>
<dbReference type="Pfam" id="PF13639">
    <property type="entry name" value="zf-RING_2"/>
    <property type="match status" value="1"/>
</dbReference>
<dbReference type="GO" id="GO:0016020">
    <property type="term" value="C:membrane"/>
    <property type="evidence" value="ECO:0007669"/>
    <property type="project" value="UniProtKB-SubCell"/>
</dbReference>
<dbReference type="PANTHER" id="PTHR14155:SF627">
    <property type="entry name" value="OS06G0192800 PROTEIN"/>
    <property type="match status" value="1"/>
</dbReference>
<dbReference type="GO" id="GO:0061630">
    <property type="term" value="F:ubiquitin protein ligase activity"/>
    <property type="evidence" value="ECO:0007669"/>
    <property type="project" value="UniProtKB-EC"/>
</dbReference>
<evidence type="ECO:0000256" key="6">
    <source>
        <dbReference type="ARBA" id="ARBA00022692"/>
    </source>
</evidence>
<evidence type="ECO:0000256" key="3">
    <source>
        <dbReference type="ARBA" id="ARBA00004906"/>
    </source>
</evidence>
<evidence type="ECO:0000256" key="11">
    <source>
        <dbReference type="ARBA" id="ARBA00022989"/>
    </source>
</evidence>
<dbReference type="InterPro" id="IPR013083">
    <property type="entry name" value="Znf_RING/FYVE/PHD"/>
</dbReference>
<accession>A0A8T2UCN7</accession>
<name>A0A8T2UCN7_CERRI</name>
<gene>
    <name evidence="16" type="ORF">KP509_07G058000</name>
</gene>
<evidence type="ECO:0000256" key="5">
    <source>
        <dbReference type="ARBA" id="ARBA00022679"/>
    </source>
</evidence>
<dbReference type="OrthoDB" id="8062037at2759"/>
<keyword evidence="5" id="KW-0808">Transferase</keyword>
<feature type="domain" description="RING-type" evidence="15">
    <location>
        <begin position="78"/>
        <end position="120"/>
    </location>
</feature>
<keyword evidence="12" id="KW-0472">Membrane</keyword>
<comment type="subcellular location">
    <subcellularLocation>
        <location evidence="2">Membrane</location>
        <topology evidence="2">Single-pass membrane protein</topology>
    </subcellularLocation>
</comment>
<evidence type="ECO:0000313" key="16">
    <source>
        <dbReference type="EMBL" id="KAH7433182.1"/>
    </source>
</evidence>
<comment type="caution">
    <text evidence="16">The sequence shown here is derived from an EMBL/GenBank/DDBJ whole genome shotgun (WGS) entry which is preliminary data.</text>
</comment>
<dbReference type="SMART" id="SM00184">
    <property type="entry name" value="RING"/>
    <property type="match status" value="1"/>
</dbReference>
<dbReference type="PANTHER" id="PTHR14155">
    <property type="entry name" value="RING FINGER DOMAIN-CONTAINING"/>
    <property type="match status" value="1"/>
</dbReference>
<evidence type="ECO:0000256" key="9">
    <source>
        <dbReference type="ARBA" id="ARBA00022786"/>
    </source>
</evidence>
<keyword evidence="7" id="KW-0479">Metal-binding</keyword>
<evidence type="ECO:0000256" key="7">
    <source>
        <dbReference type="ARBA" id="ARBA00022723"/>
    </source>
</evidence>
<keyword evidence="8 14" id="KW-0863">Zinc-finger</keyword>
<evidence type="ECO:0000256" key="12">
    <source>
        <dbReference type="ARBA" id="ARBA00023136"/>
    </source>
</evidence>
<dbReference type="InterPro" id="IPR053238">
    <property type="entry name" value="RING-H2_zinc_finger"/>
</dbReference>
<comment type="similarity">
    <text evidence="13">Belongs to the RING-type zinc finger family. ATL subfamily.</text>
</comment>
<dbReference type="OMA" id="SAKHWIE"/>
<dbReference type="AlphaFoldDB" id="A0A8T2UCN7"/>
<organism evidence="16 17">
    <name type="scientific">Ceratopteris richardii</name>
    <name type="common">Triangle waterfern</name>
    <dbReference type="NCBI Taxonomy" id="49495"/>
    <lineage>
        <taxon>Eukaryota</taxon>
        <taxon>Viridiplantae</taxon>
        <taxon>Streptophyta</taxon>
        <taxon>Embryophyta</taxon>
        <taxon>Tracheophyta</taxon>
        <taxon>Polypodiopsida</taxon>
        <taxon>Polypodiidae</taxon>
        <taxon>Polypodiales</taxon>
        <taxon>Pteridineae</taxon>
        <taxon>Pteridaceae</taxon>
        <taxon>Parkerioideae</taxon>
        <taxon>Ceratopteris</taxon>
    </lineage>
</organism>
<dbReference type="Gene3D" id="3.30.40.10">
    <property type="entry name" value="Zinc/RING finger domain, C3HC4 (zinc finger)"/>
    <property type="match status" value="1"/>
</dbReference>
<comment type="pathway">
    <text evidence="3">Protein modification; protein ubiquitination.</text>
</comment>
<keyword evidence="9" id="KW-0833">Ubl conjugation pathway</keyword>
<evidence type="ECO:0000256" key="1">
    <source>
        <dbReference type="ARBA" id="ARBA00000900"/>
    </source>
</evidence>
<evidence type="ECO:0000259" key="15">
    <source>
        <dbReference type="PROSITE" id="PS50089"/>
    </source>
</evidence>
<evidence type="ECO:0000256" key="4">
    <source>
        <dbReference type="ARBA" id="ARBA00012483"/>
    </source>
</evidence>
<dbReference type="SUPFAM" id="SSF57850">
    <property type="entry name" value="RING/U-box"/>
    <property type="match status" value="1"/>
</dbReference>
<evidence type="ECO:0000256" key="2">
    <source>
        <dbReference type="ARBA" id="ARBA00004167"/>
    </source>
</evidence>
<dbReference type="EC" id="2.3.2.27" evidence="4"/>
<evidence type="ECO:0000256" key="10">
    <source>
        <dbReference type="ARBA" id="ARBA00022833"/>
    </source>
</evidence>
<dbReference type="CDD" id="cd16461">
    <property type="entry name" value="RING-H2_EL5-like"/>
    <property type="match status" value="1"/>
</dbReference>
<dbReference type="Proteomes" id="UP000825935">
    <property type="component" value="Chromosome 7"/>
</dbReference>
<reference evidence="16" key="1">
    <citation type="submission" date="2021-08" db="EMBL/GenBank/DDBJ databases">
        <title>WGS assembly of Ceratopteris richardii.</title>
        <authorList>
            <person name="Marchant D.B."/>
            <person name="Chen G."/>
            <person name="Jenkins J."/>
            <person name="Shu S."/>
            <person name="Leebens-Mack J."/>
            <person name="Grimwood J."/>
            <person name="Schmutz J."/>
            <person name="Soltis P."/>
            <person name="Soltis D."/>
            <person name="Chen Z.-H."/>
        </authorList>
    </citation>
    <scope>NUCLEOTIDE SEQUENCE</scope>
    <source>
        <strain evidence="16">Whitten #5841</strain>
        <tissue evidence="16">Leaf</tissue>
    </source>
</reference>
<dbReference type="FunFam" id="3.30.40.10:FF:000187">
    <property type="entry name" value="E3 ubiquitin-protein ligase ATL6"/>
    <property type="match status" value="1"/>
</dbReference>
<keyword evidence="11" id="KW-1133">Transmembrane helix</keyword>
<dbReference type="InterPro" id="IPR001841">
    <property type="entry name" value="Znf_RING"/>
</dbReference>
<dbReference type="GO" id="GO:0008270">
    <property type="term" value="F:zinc ion binding"/>
    <property type="evidence" value="ECO:0007669"/>
    <property type="project" value="UniProtKB-KW"/>
</dbReference>
<evidence type="ECO:0000256" key="13">
    <source>
        <dbReference type="ARBA" id="ARBA00024209"/>
    </source>
</evidence>